<keyword evidence="2" id="KW-0418">Kinase</keyword>
<gene>
    <name evidence="2" type="ORF">D7Y13_27440</name>
</gene>
<dbReference type="EMBL" id="RAWI01000254">
    <property type="protein sequence ID" value="RKH99772.1"/>
    <property type="molecule type" value="Genomic_DNA"/>
</dbReference>
<feature type="compositionally biased region" description="Pro residues" evidence="1">
    <location>
        <begin position="11"/>
        <end position="21"/>
    </location>
</feature>
<sequence length="122" mass="13407">ASASPTQLRPIAPPPPAPPPSSSSQDLEDQEDDGAEASEPAVPAKAQRAFLTLRTNLPARVYIDGARVSRTTPLVNFPVRVGTRDIRVVALSTGERKDFQLRFSRGQHQKLEEQFQPPPTRR</sequence>
<proteinExistence type="predicted"/>
<dbReference type="GO" id="GO:0004674">
    <property type="term" value="F:protein serine/threonine kinase activity"/>
    <property type="evidence" value="ECO:0007669"/>
    <property type="project" value="UniProtKB-KW"/>
</dbReference>
<evidence type="ECO:0000313" key="3">
    <source>
        <dbReference type="Proteomes" id="UP000278907"/>
    </source>
</evidence>
<feature type="non-terminal residue" evidence="2">
    <location>
        <position position="1"/>
    </location>
</feature>
<feature type="region of interest" description="Disordered" evidence="1">
    <location>
        <begin position="1"/>
        <end position="44"/>
    </location>
</feature>
<reference evidence="2 3" key="1">
    <citation type="submission" date="2018-09" db="EMBL/GenBank/DDBJ databases">
        <authorList>
            <person name="Livingstone P.G."/>
            <person name="Whitworth D.E."/>
        </authorList>
    </citation>
    <scope>NUCLEOTIDE SEQUENCE [LARGE SCALE GENOMIC DNA]</scope>
    <source>
        <strain evidence="2 3">CA031B</strain>
    </source>
</reference>
<keyword evidence="3" id="KW-1185">Reference proteome</keyword>
<comment type="caution">
    <text evidence="2">The sequence shown here is derived from an EMBL/GenBank/DDBJ whole genome shotgun (WGS) entry which is preliminary data.</text>
</comment>
<protein>
    <submittedName>
        <fullName evidence="2">Serine/threonine protein kinase</fullName>
    </submittedName>
</protein>
<dbReference type="Proteomes" id="UP000278907">
    <property type="component" value="Unassembled WGS sequence"/>
</dbReference>
<accession>A0ABX9QCE7</accession>
<feature type="compositionally biased region" description="Acidic residues" evidence="1">
    <location>
        <begin position="26"/>
        <end position="36"/>
    </location>
</feature>
<keyword evidence="2" id="KW-0808">Transferase</keyword>
<keyword evidence="2" id="KW-0723">Serine/threonine-protein kinase</keyword>
<organism evidence="2 3">
    <name type="scientific">Corallococcus praedator</name>
    <dbReference type="NCBI Taxonomy" id="2316724"/>
    <lineage>
        <taxon>Bacteria</taxon>
        <taxon>Pseudomonadati</taxon>
        <taxon>Myxococcota</taxon>
        <taxon>Myxococcia</taxon>
        <taxon>Myxococcales</taxon>
        <taxon>Cystobacterineae</taxon>
        <taxon>Myxococcaceae</taxon>
        <taxon>Corallococcus</taxon>
    </lineage>
</organism>
<name>A0ABX9QCE7_9BACT</name>
<evidence type="ECO:0000256" key="1">
    <source>
        <dbReference type="SAM" id="MobiDB-lite"/>
    </source>
</evidence>
<evidence type="ECO:0000313" key="2">
    <source>
        <dbReference type="EMBL" id="RKH99772.1"/>
    </source>
</evidence>